<evidence type="ECO:0000256" key="1">
    <source>
        <dbReference type="SAM" id="MobiDB-lite"/>
    </source>
</evidence>
<feature type="non-terminal residue" evidence="2">
    <location>
        <position position="1"/>
    </location>
</feature>
<dbReference type="OrthoDB" id="1752268at2759"/>
<sequence length="113" mass="13153">MRDQRGKSVQEDERRRNNGESSKDKNNARNKDKSRSRPGHFLFGDRLQQPYQDYPMVISVVVTDYKVERVLVDLGSSANVLFWTTFQKLRKTEKELEACSRTLIGFVGEQVEI</sequence>
<protein>
    <recommendedName>
        <fullName evidence="4">Retrotransposon gag domain-containing protein</fullName>
    </recommendedName>
</protein>
<feature type="compositionally biased region" description="Basic and acidic residues" evidence="1">
    <location>
        <begin position="1"/>
        <end position="35"/>
    </location>
</feature>
<comment type="caution">
    <text evidence="2">The sequence shown here is derived from an EMBL/GenBank/DDBJ whole genome shotgun (WGS) entry which is preliminary data.</text>
</comment>
<dbReference type="Proteomes" id="UP000257109">
    <property type="component" value="Unassembled WGS sequence"/>
</dbReference>
<dbReference type="PANTHER" id="PTHR33240:SF17">
    <property type="entry name" value="EUKARYOTIC PEPTIDE CHAIN RELEASE FACTOR GTP-BINDING SUBUNIT-LIKE"/>
    <property type="match status" value="1"/>
</dbReference>
<dbReference type="AlphaFoldDB" id="A0A371HEX6"/>
<feature type="region of interest" description="Disordered" evidence="1">
    <location>
        <begin position="1"/>
        <end position="43"/>
    </location>
</feature>
<dbReference type="PANTHER" id="PTHR33240">
    <property type="entry name" value="OS08G0508500 PROTEIN"/>
    <property type="match status" value="1"/>
</dbReference>
<evidence type="ECO:0008006" key="4">
    <source>
        <dbReference type="Google" id="ProtNLM"/>
    </source>
</evidence>
<keyword evidence="3" id="KW-1185">Reference proteome</keyword>
<evidence type="ECO:0000313" key="3">
    <source>
        <dbReference type="Proteomes" id="UP000257109"/>
    </source>
</evidence>
<proteinExistence type="predicted"/>
<dbReference type="EMBL" id="QJKJ01002790">
    <property type="protein sequence ID" value="RDY01337.1"/>
    <property type="molecule type" value="Genomic_DNA"/>
</dbReference>
<organism evidence="2 3">
    <name type="scientific">Mucuna pruriens</name>
    <name type="common">Velvet bean</name>
    <name type="synonym">Dolichos pruriens</name>
    <dbReference type="NCBI Taxonomy" id="157652"/>
    <lineage>
        <taxon>Eukaryota</taxon>
        <taxon>Viridiplantae</taxon>
        <taxon>Streptophyta</taxon>
        <taxon>Embryophyta</taxon>
        <taxon>Tracheophyta</taxon>
        <taxon>Spermatophyta</taxon>
        <taxon>Magnoliopsida</taxon>
        <taxon>eudicotyledons</taxon>
        <taxon>Gunneridae</taxon>
        <taxon>Pentapetalae</taxon>
        <taxon>rosids</taxon>
        <taxon>fabids</taxon>
        <taxon>Fabales</taxon>
        <taxon>Fabaceae</taxon>
        <taxon>Papilionoideae</taxon>
        <taxon>50 kb inversion clade</taxon>
        <taxon>NPAAA clade</taxon>
        <taxon>indigoferoid/millettioid clade</taxon>
        <taxon>Phaseoleae</taxon>
        <taxon>Mucuna</taxon>
    </lineage>
</organism>
<accession>A0A371HEX6</accession>
<gene>
    <name evidence="2" type="ORF">CR513_15352</name>
</gene>
<evidence type="ECO:0000313" key="2">
    <source>
        <dbReference type="EMBL" id="RDY01337.1"/>
    </source>
</evidence>
<name>A0A371HEX6_MUCPR</name>
<reference evidence="2" key="1">
    <citation type="submission" date="2018-05" db="EMBL/GenBank/DDBJ databases">
        <title>Draft genome of Mucuna pruriens seed.</title>
        <authorList>
            <person name="Nnadi N.E."/>
            <person name="Vos R."/>
            <person name="Hasami M.H."/>
            <person name="Devisetty U.K."/>
            <person name="Aguiy J.C."/>
        </authorList>
    </citation>
    <scope>NUCLEOTIDE SEQUENCE [LARGE SCALE GENOMIC DNA]</scope>
    <source>
        <strain evidence="2">JCA_2017</strain>
    </source>
</reference>